<dbReference type="Proteomes" id="UP000464416">
    <property type="component" value="Segment"/>
</dbReference>
<evidence type="ECO:0000256" key="10">
    <source>
        <dbReference type="ARBA" id="ARBA00023296"/>
    </source>
</evidence>
<dbReference type="EMBL" id="MN844877">
    <property type="protein sequence ID" value="QHJ75320.1"/>
    <property type="molecule type" value="Genomic_DNA"/>
</dbReference>
<keyword evidence="8" id="KW-1171">Viral genome ejection through host cell envelope</keyword>
<evidence type="ECO:0000256" key="2">
    <source>
        <dbReference type="ARBA" id="ARBA00004328"/>
    </source>
</evidence>
<protein>
    <submittedName>
        <fullName evidence="11">Head-tail connector</fullName>
    </submittedName>
</protein>
<reference evidence="11 12" key="1">
    <citation type="submission" date="2019-12" db="EMBL/GenBank/DDBJ databases">
        <title>The first sequenced Sphaerotilus natans bacteriophage genome is one of a kind - characterization and potential to control this filamentous bacterium in WWTP.</title>
        <authorList>
            <person name="Ferreira R."/>
            <person name="Amado R."/>
            <person name="Padrao J."/>
            <person name="Ferreira V."/>
            <person name="Dias N.M."/>
            <person name="Melo L.D.R."/>
            <person name="Azeredo J."/>
            <person name="Santos S.B."/>
            <person name="Nicolau A."/>
        </authorList>
    </citation>
    <scope>NUCLEOTIDE SEQUENCE [LARGE SCALE GENOMIC DNA]</scope>
</reference>
<gene>
    <name evidence="11" type="ORF">SnaR1_gp32</name>
</gene>
<evidence type="ECO:0000256" key="9">
    <source>
        <dbReference type="ARBA" id="ARBA00023219"/>
    </source>
</evidence>
<keyword evidence="6" id="KW-0946">Virion</keyword>
<keyword evidence="4" id="KW-1162">Viral penetration into host cytoplasm</keyword>
<dbReference type="Pfam" id="PF12236">
    <property type="entry name" value="Head-tail_con"/>
    <property type="match status" value="1"/>
</dbReference>
<comment type="function">
    <text evidence="1">Forms the portal vertex of the capsid. This portal plays critical roles in head assembly, genome packaging, neck/tail attachment, and genome ejection. The portal protein multimerizes as a single ring-shaped homododecamer arranged around a central channel.</text>
</comment>
<comment type="subcellular location">
    <subcellularLocation>
        <location evidence="2">Virion</location>
    </subcellularLocation>
</comment>
<organism evidence="11 12">
    <name type="scientific">Sphaerotilus phage vB_SnaP-R1</name>
    <dbReference type="NCBI Taxonomy" id="2696336"/>
    <lineage>
        <taxon>Viruses</taxon>
        <taxon>Duplodnaviria</taxon>
        <taxon>Heunggongvirae</taxon>
        <taxon>Uroviricota</taxon>
        <taxon>Caudoviricetes</taxon>
        <taxon>Autographivirales</taxon>
        <taxon>Autoscriptoviridae</taxon>
        <taxon>Natansvirus</taxon>
        <taxon>Natansvirus SnaPR1</taxon>
    </lineage>
</organism>
<proteinExistence type="predicted"/>
<dbReference type="GO" id="GO:0044423">
    <property type="term" value="C:virion component"/>
    <property type="evidence" value="ECO:0007669"/>
    <property type="project" value="UniProtKB-KW"/>
</dbReference>
<evidence type="ECO:0000256" key="1">
    <source>
        <dbReference type="ARBA" id="ARBA00003421"/>
    </source>
</evidence>
<keyword evidence="9" id="KW-0231">Viral genome packaging</keyword>
<keyword evidence="3" id="KW-1244">Viral short tail ejection system</keyword>
<evidence type="ECO:0000256" key="3">
    <source>
        <dbReference type="ARBA" id="ARBA00022470"/>
    </source>
</evidence>
<accession>A0A6B9SUD9</accession>
<dbReference type="InterPro" id="IPR020991">
    <property type="entry name" value="Connector_podovirus"/>
</dbReference>
<keyword evidence="7" id="KW-0118">Viral capsid assembly</keyword>
<keyword evidence="10" id="KW-1160">Virus entry into host cell</keyword>
<keyword evidence="12" id="KW-1185">Reference proteome</keyword>
<evidence type="ECO:0000313" key="11">
    <source>
        <dbReference type="EMBL" id="QHJ75320.1"/>
    </source>
</evidence>
<name>A0A6B9SUD9_9CAUD</name>
<evidence type="ECO:0000256" key="4">
    <source>
        <dbReference type="ARBA" id="ARBA00022595"/>
    </source>
</evidence>
<evidence type="ECO:0000256" key="6">
    <source>
        <dbReference type="ARBA" id="ARBA00022844"/>
    </source>
</evidence>
<keyword evidence="5" id="KW-1188">Viral release from host cell</keyword>
<evidence type="ECO:0000256" key="7">
    <source>
        <dbReference type="ARBA" id="ARBA00022950"/>
    </source>
</evidence>
<dbReference type="GO" id="GO:0099002">
    <property type="term" value="P:symbiont genome ejection through host cell envelope, short tail mechanism"/>
    <property type="evidence" value="ECO:0007669"/>
    <property type="project" value="UniProtKB-KW"/>
</dbReference>
<evidence type="ECO:0000313" key="12">
    <source>
        <dbReference type="Proteomes" id="UP000464416"/>
    </source>
</evidence>
<evidence type="ECO:0000256" key="8">
    <source>
        <dbReference type="ARBA" id="ARBA00023009"/>
    </source>
</evidence>
<sequence length="517" mass="56036">MAGATHKALFNKFRDTTVISRCEQYAQWTLPYLMADVSEVSASGRVIVERDFQEVGALFTNNLSSKLARLLFPTQYPFFQADASKAFAAAAAKRGLNDEALRAMFSRMEMAANKRLFLNSGYAALILAMKHLIVTGNVLLHRDSRKGTITAYGLQSFAVRRDGTGELMDCILREYTTVEALPEDLQAALRTASRSKYSRPEHVVEKYTRIHREVRGGVAGYYVSQEVDTIGVGEASWYPANLCPWMCPTWVLIPGEHYGRGMVEDYAGGFARLSSLSEAAALYGVEIMRVVHLVGAGAGSDVDDLAESESGEWVRGDPAAIQAHESGDAQKLAAVEAQLERVVSRLAKAFMYQGGTRDAERVTAYELQRDAQEAEYALGGVYSTLSGGIQVPMAHILLTEVSDLALTGLITGELAPDVTAGIPALGRASDVQNLLIAAQELGAVLPVVQLDKRINPQKVVDIVFSGRSIDTSTLFFTPEEQQANAEAEQAQQAAQQNLLQADTLASQSDQLATLTGA</sequence>
<evidence type="ECO:0000256" key="5">
    <source>
        <dbReference type="ARBA" id="ARBA00022612"/>
    </source>
</evidence>